<keyword evidence="8" id="KW-0175">Coiled coil</keyword>
<feature type="region of interest" description="Disordered" evidence="9">
    <location>
        <begin position="230"/>
        <end position="262"/>
    </location>
</feature>
<evidence type="ECO:0000256" key="3">
    <source>
        <dbReference type="ARBA" id="ARBA00022816"/>
    </source>
</evidence>
<dbReference type="InterPro" id="IPR037700">
    <property type="entry name" value="NUP88/NUP82"/>
</dbReference>
<evidence type="ECO:0000256" key="8">
    <source>
        <dbReference type="SAM" id="Coils"/>
    </source>
</evidence>
<keyword evidence="7" id="KW-0539">Nucleus</keyword>
<evidence type="ECO:0000256" key="2">
    <source>
        <dbReference type="ARBA" id="ARBA00022448"/>
    </source>
</evidence>
<dbReference type="GO" id="GO:0006606">
    <property type="term" value="P:protein import into nucleus"/>
    <property type="evidence" value="ECO:0007669"/>
    <property type="project" value="TreeGrafter"/>
</dbReference>
<dbReference type="OrthoDB" id="341482at2759"/>
<comment type="subcellular location">
    <subcellularLocation>
        <location evidence="1">Nucleus</location>
        <location evidence="1">Nuclear pore complex</location>
    </subcellularLocation>
</comment>
<keyword evidence="2" id="KW-0813">Transport</keyword>
<keyword evidence="6" id="KW-0906">Nuclear pore complex</keyword>
<dbReference type="GO" id="GO:0006406">
    <property type="term" value="P:mRNA export from nucleus"/>
    <property type="evidence" value="ECO:0007669"/>
    <property type="project" value="TreeGrafter"/>
</dbReference>
<keyword evidence="4" id="KW-0653">Protein transport</keyword>
<dbReference type="CTD" id="41562"/>
<evidence type="ECO:0000256" key="6">
    <source>
        <dbReference type="ARBA" id="ARBA00023132"/>
    </source>
</evidence>
<dbReference type="GO" id="GO:0000056">
    <property type="term" value="P:ribosomal small subunit export from nucleus"/>
    <property type="evidence" value="ECO:0007669"/>
    <property type="project" value="InterPro"/>
</dbReference>
<dbReference type="Pfam" id="PF10168">
    <property type="entry name" value="Nup88"/>
    <property type="match status" value="1"/>
</dbReference>
<dbReference type="PANTHER" id="PTHR13257:SF0">
    <property type="entry name" value="NUCLEAR PORE COMPLEX PROTEIN NUP88"/>
    <property type="match status" value="1"/>
</dbReference>
<reference evidence="10" key="1">
    <citation type="submission" date="2013-07" db="EMBL/GenBank/DDBJ databases">
        <authorList>
            <person name="Geib S."/>
        </authorList>
    </citation>
    <scope>NUCLEOTIDE SEQUENCE</scope>
</reference>
<dbReference type="InterPro" id="IPR019321">
    <property type="entry name" value="Nucleoporin_Nup88"/>
</dbReference>
<sequence>MSINSTDTLKLNHTAMFAKIRAGLPIERQHTQNLLESKDDMLYAWDSEDCCLLAMNWRLAAFEGCNAVKYQSLVPSVPQSFQVERVVASTEGSLIALAGARGVTVLELPRRWGRDGLFMEGKEKITCRAFNLDAQLFSNNPHLELRQLRWHPFSPTDSHLLVLLSDNTIRVYDNSTLRHVWKVGPVPIKSDNSLNNSLTTALIIGDFAVDFDIAPAVALKEDAVLNSSTTINNNTTKDSLNHSRNLTKSLNETTTGNNKTAQSTERFEWPIVVLRENGNIYILMAGLDSNKPRLQGPITITPQSNNNYGLDSCAILVIPSLPPTLVIAESNGTLYHALLLEAAEAEESFNEVDASLIIHPSEYTIHVLESVLLELGLPKDDPKSKTYNCPIYLKRDYINELRYFAYHNAGLHAITVNFISELQRFVESEVDSDISPLSIASNAEYIVCTKIDASERINAVLGFVLLQMPAGVVLLLGSGEVISLKLIIDPKILVESVKIKEEVEKSLPKLDGKSELDRMLEPSFIDHVKSLLKRDVTQPILSVDKSSSPTPQESYELLTQAIEVLRTQYLRRHERVRAEITKRVNTIKLRKDQQEREIVELERERENIRETAHRLAERFEEISEQQELITKKCQHLMRQAHTRLPTNPIADKEFAKEVERINKETKTLANAMQKARDSINKQTYHISKYNQTSKKKTFHLPERQERNIKEILMQIAAEVDSQIRDVKHINKKLGV</sequence>
<dbReference type="GO" id="GO:0000055">
    <property type="term" value="P:ribosomal large subunit export from nucleus"/>
    <property type="evidence" value="ECO:0007669"/>
    <property type="project" value="InterPro"/>
</dbReference>
<dbReference type="GeneID" id="101462853"/>
<dbReference type="KEGG" id="ccat:101462853"/>
<evidence type="ECO:0000256" key="4">
    <source>
        <dbReference type="ARBA" id="ARBA00022927"/>
    </source>
</evidence>
<evidence type="ECO:0000256" key="1">
    <source>
        <dbReference type="ARBA" id="ARBA00004567"/>
    </source>
</evidence>
<dbReference type="EMBL" id="GAMC01010643">
    <property type="protein sequence ID" value="JAB95912.1"/>
    <property type="molecule type" value="mRNA"/>
</dbReference>
<dbReference type="AlphaFoldDB" id="W8BB47"/>
<feature type="coiled-coil region" evidence="8">
    <location>
        <begin position="577"/>
        <end position="625"/>
    </location>
</feature>
<feature type="compositionally biased region" description="Polar residues" evidence="9">
    <location>
        <begin position="242"/>
        <end position="262"/>
    </location>
</feature>
<protein>
    <submittedName>
        <fullName evidence="10">Nuclear pore complex protein Nup88</fullName>
    </submittedName>
</protein>
<keyword evidence="3" id="KW-0509">mRNA transport</keyword>
<dbReference type="GO" id="GO:0017056">
    <property type="term" value="F:structural constituent of nuclear pore"/>
    <property type="evidence" value="ECO:0007669"/>
    <property type="project" value="InterPro"/>
</dbReference>
<evidence type="ECO:0000313" key="10">
    <source>
        <dbReference type="EMBL" id="JAB95912.1"/>
    </source>
</evidence>
<proteinExistence type="evidence at transcript level"/>
<accession>W8BB47</accession>
<dbReference type="PANTHER" id="PTHR13257">
    <property type="entry name" value="NUCLEOPORIN NUP84-RELATED"/>
    <property type="match status" value="1"/>
</dbReference>
<keyword evidence="5" id="KW-0811">Translocation</keyword>
<evidence type="ECO:0000256" key="9">
    <source>
        <dbReference type="SAM" id="MobiDB-lite"/>
    </source>
</evidence>
<reference evidence="10" key="2">
    <citation type="journal article" date="2014" name="BMC Genomics">
        <title>A genomic perspective to assessing quality of mass-reared SIT flies used in Mediterranean fruit fly (Ceratitis capitata) eradication in California.</title>
        <authorList>
            <person name="Calla B."/>
            <person name="Hall B."/>
            <person name="Hou S."/>
            <person name="Geib S.M."/>
        </authorList>
    </citation>
    <scope>NUCLEOTIDE SEQUENCE</scope>
</reference>
<dbReference type="GO" id="GO:0005643">
    <property type="term" value="C:nuclear pore"/>
    <property type="evidence" value="ECO:0007669"/>
    <property type="project" value="UniProtKB-SubCell"/>
</dbReference>
<gene>
    <name evidence="10" type="primary">NUP88</name>
</gene>
<evidence type="ECO:0000256" key="7">
    <source>
        <dbReference type="ARBA" id="ARBA00023242"/>
    </source>
</evidence>
<organism evidence="10">
    <name type="scientific">Ceratitis capitata</name>
    <name type="common">Mediterranean fruit fly</name>
    <name type="synonym">Tephritis capitata</name>
    <dbReference type="NCBI Taxonomy" id="7213"/>
    <lineage>
        <taxon>Eukaryota</taxon>
        <taxon>Metazoa</taxon>
        <taxon>Ecdysozoa</taxon>
        <taxon>Arthropoda</taxon>
        <taxon>Hexapoda</taxon>
        <taxon>Insecta</taxon>
        <taxon>Pterygota</taxon>
        <taxon>Neoptera</taxon>
        <taxon>Endopterygota</taxon>
        <taxon>Diptera</taxon>
        <taxon>Brachycera</taxon>
        <taxon>Muscomorpha</taxon>
        <taxon>Tephritoidea</taxon>
        <taxon>Tephritidae</taxon>
        <taxon>Ceratitis</taxon>
        <taxon>Ceratitis</taxon>
    </lineage>
</organism>
<name>W8BB47_CERCA</name>
<evidence type="ECO:0000256" key="5">
    <source>
        <dbReference type="ARBA" id="ARBA00023010"/>
    </source>
</evidence>